<feature type="domain" description="TIR" evidence="1">
    <location>
        <begin position="220"/>
        <end position="396"/>
    </location>
</feature>
<dbReference type="AlphaFoldDB" id="D2S893"/>
<dbReference type="eggNOG" id="COG3170">
    <property type="taxonomic scope" value="Bacteria"/>
</dbReference>
<accession>D2S893</accession>
<dbReference type="Pfam" id="PF13676">
    <property type="entry name" value="TIR_2"/>
    <property type="match status" value="3"/>
</dbReference>
<dbReference type="SUPFAM" id="SSF52200">
    <property type="entry name" value="Toll/Interleukin receptor TIR domain"/>
    <property type="match status" value="3"/>
</dbReference>
<dbReference type="HOGENOM" id="CLU_456173_0_0_11"/>
<dbReference type="EMBL" id="CP001867">
    <property type="protein sequence ID" value="ADB73515.1"/>
    <property type="molecule type" value="Genomic_DNA"/>
</dbReference>
<dbReference type="InterPro" id="IPR000157">
    <property type="entry name" value="TIR_dom"/>
</dbReference>
<name>D2S893_GEOOG</name>
<keyword evidence="3" id="KW-1185">Reference proteome</keyword>
<evidence type="ECO:0000313" key="2">
    <source>
        <dbReference type="EMBL" id="ADB73515.1"/>
    </source>
</evidence>
<dbReference type="Proteomes" id="UP000001382">
    <property type="component" value="Chromosome"/>
</dbReference>
<gene>
    <name evidence="2" type="ordered locus">Gobs_0746</name>
</gene>
<dbReference type="SMART" id="SM00255">
    <property type="entry name" value="TIR"/>
    <property type="match status" value="2"/>
</dbReference>
<dbReference type="InterPro" id="IPR035897">
    <property type="entry name" value="Toll_tir_struct_dom_sf"/>
</dbReference>
<dbReference type="KEGG" id="gob:Gobs_0746"/>
<reference evidence="3" key="2">
    <citation type="submission" date="2010-01" db="EMBL/GenBank/DDBJ databases">
        <title>The complete genome of Geodermatophilus obscurus DSM 43160.</title>
        <authorList>
            <consortium name="US DOE Joint Genome Institute (JGI-PGF)"/>
            <person name="Lucas S."/>
            <person name="Copeland A."/>
            <person name="Lapidus A."/>
            <person name="Glavina del Rio T."/>
            <person name="Dalin E."/>
            <person name="Tice H."/>
            <person name="Bruce D."/>
            <person name="Goodwin L."/>
            <person name="Pitluck S."/>
            <person name="Kyrpides N."/>
            <person name="Mavromatis K."/>
            <person name="Ivanova N."/>
            <person name="Munk A.C."/>
            <person name="Brettin T."/>
            <person name="Detter J.C."/>
            <person name="Han C."/>
            <person name="Larimer F."/>
            <person name="Land M."/>
            <person name="Hauser L."/>
            <person name="Markowitz V."/>
            <person name="Cheng J.-F."/>
            <person name="Hugenholtz P."/>
            <person name="Woyke T."/>
            <person name="Wu D."/>
            <person name="Jando M."/>
            <person name="Schneider S."/>
            <person name="Klenk H.-P."/>
            <person name="Eisen J.A."/>
        </authorList>
    </citation>
    <scope>NUCLEOTIDE SEQUENCE [LARGE SCALE GENOMIC DNA]</scope>
    <source>
        <strain evidence="3">ATCC 25078 / DSM 43160 / JCM 3152 / KCC A-0152 / KCTC 9177 / NBRC 13315 / NRRL B-3577 / G-20</strain>
    </source>
</reference>
<dbReference type="eggNOG" id="COG1262">
    <property type="taxonomic scope" value="Bacteria"/>
</dbReference>
<dbReference type="GO" id="GO:0007165">
    <property type="term" value="P:signal transduction"/>
    <property type="evidence" value="ECO:0007669"/>
    <property type="project" value="InterPro"/>
</dbReference>
<dbReference type="Gene3D" id="3.40.50.10140">
    <property type="entry name" value="Toll/interleukin-1 receptor homology (TIR) domain"/>
    <property type="match status" value="3"/>
</dbReference>
<dbReference type="RefSeq" id="WP_012946956.1">
    <property type="nucleotide sequence ID" value="NC_013757.1"/>
</dbReference>
<evidence type="ECO:0000259" key="1">
    <source>
        <dbReference type="PROSITE" id="PS50104"/>
    </source>
</evidence>
<protein>
    <submittedName>
        <fullName evidence="2">TIR protein</fullName>
    </submittedName>
</protein>
<dbReference type="OrthoDB" id="4761628at2"/>
<dbReference type="PANTHER" id="PTHR47508:SF1">
    <property type="entry name" value="NON-SPECIFIC SERINE_THREONINE PROTEIN KINASE"/>
    <property type="match status" value="1"/>
</dbReference>
<dbReference type="PROSITE" id="PS50104">
    <property type="entry name" value="TIR"/>
    <property type="match status" value="3"/>
</dbReference>
<reference evidence="2 3" key="1">
    <citation type="journal article" date="2010" name="Stand. Genomic Sci.">
        <title>Complete genome sequence of Geodermatophilus obscurus type strain (G-20).</title>
        <authorList>
            <person name="Ivanova N."/>
            <person name="Sikorski J."/>
            <person name="Jando M."/>
            <person name="Munk C."/>
            <person name="Lapidus A."/>
            <person name="Glavina Del Rio T."/>
            <person name="Copeland A."/>
            <person name="Tice H."/>
            <person name="Cheng J.-F."/>
            <person name="Lucas S."/>
            <person name="Chen F."/>
            <person name="Nolan M."/>
            <person name="Bruce D."/>
            <person name="Goodwin L."/>
            <person name="Pitluck S."/>
            <person name="Mavromatis K."/>
            <person name="Mikhailova N."/>
            <person name="Pati A."/>
            <person name="Chen A."/>
            <person name="Palaniappan K."/>
            <person name="Land M."/>
            <person name="Hauser L."/>
            <person name="Chang Y.-J."/>
            <person name="Jeffries C.D."/>
            <person name="Meincke L."/>
            <person name="Brettin T."/>
            <person name="Detter J.C."/>
            <person name="Detter J.C."/>
            <person name="Rohde M."/>
            <person name="Goeker M."/>
            <person name="Bristow J."/>
            <person name="Eisen J.A."/>
            <person name="Markowitz V."/>
            <person name="Hugenholtz P."/>
            <person name="Kyrpides N.C."/>
            <person name="Klenk H.-P."/>
        </authorList>
    </citation>
    <scope>NUCLEOTIDE SEQUENCE [LARGE SCALE GENOMIC DNA]</scope>
    <source>
        <strain evidence="3">ATCC 25078 / DSM 43160 / JCM 3152 / KCC A-0152 / KCTC 9177 / NBRC 13315 / NRRL B-3577 / G-20</strain>
    </source>
</reference>
<proteinExistence type="predicted"/>
<evidence type="ECO:0000313" key="3">
    <source>
        <dbReference type="Proteomes" id="UP000001382"/>
    </source>
</evidence>
<organism evidence="2 3">
    <name type="scientific">Geodermatophilus obscurus (strain ATCC 25078 / DSM 43160 / JCM 3152 / CCUG 61914 / KCC A-0152 / KCTC 9177 / NBRC 13315 / NRRL B-3577 / G-20)</name>
    <dbReference type="NCBI Taxonomy" id="526225"/>
    <lineage>
        <taxon>Bacteria</taxon>
        <taxon>Bacillati</taxon>
        <taxon>Actinomycetota</taxon>
        <taxon>Actinomycetes</taxon>
        <taxon>Geodermatophilales</taxon>
        <taxon>Geodermatophilaceae</taxon>
        <taxon>Geodermatophilus</taxon>
    </lineage>
</organism>
<feature type="domain" description="TIR" evidence="1">
    <location>
        <begin position="452"/>
        <end position="598"/>
    </location>
</feature>
<feature type="domain" description="TIR" evidence="1">
    <location>
        <begin position="1"/>
        <end position="175"/>
    </location>
</feature>
<dbReference type="PANTHER" id="PTHR47508">
    <property type="entry name" value="SAM DOMAIN-CONTAINING PROTEIN-RELATED"/>
    <property type="match status" value="1"/>
</dbReference>
<sequence length="598" mass="67994">MWLFVSYSRKDETAVQELVSDLERAHLSVWHDQELRGGDPWWQDILRRIRQCDVFLFLLSHRSLASKVCLAELSYARALGLPIVPVQVGPVGNLRVTPVADMKVVDYQERTLAHAVELLNAIQQAASERGRLPEPLPEPPSVPFEYLLRLGTAIRAEQLTPDQQGDFIRQLREVLETEDDEGVRDDARELLRALRRRQDITHRNAQAVDRLLADSTARETPVRLFVSYSRQDEVAVRDLVVYLDRASLSVWADRDLQGGDRWWQEVLQQIRECDVFLFVLSDHSLASKPCVAELSYARALGLPILPVLIGDIKDLHLTPVADVRIADYRHRTLAEGMALLDAIRDAAQDRRPLPDPLPKPPTVPFAYLLRLGSAIGAAHLTLDQQAEFIGQLREALETEDDENLRETAREFLLALRSKPYLARRNFDAVDRLLEELDASVSSPKYVGAPARDYGKAFLCHSSGDKERVRDLYLRLRGDGVPCWFDEEELLPGQDWESEIRKAIRTCQYVLACLSQASITKTGYVQKELKYALDVADEQPPNSIFLIPVRLEPCEVPDRLKKFHWADLYNPNGYQRLLKSLAFNQDTSVATPSGEWSVQ</sequence>